<gene>
    <name evidence="1" type="ORF">DXT76_06560</name>
</gene>
<organism evidence="1 2">
    <name type="scientific">Halobacillus trueperi</name>
    <dbReference type="NCBI Taxonomy" id="156205"/>
    <lineage>
        <taxon>Bacteria</taxon>
        <taxon>Bacillati</taxon>
        <taxon>Bacillota</taxon>
        <taxon>Bacilli</taxon>
        <taxon>Bacillales</taxon>
        <taxon>Bacillaceae</taxon>
        <taxon>Halobacillus</taxon>
    </lineage>
</organism>
<dbReference type="PROSITE" id="PS51257">
    <property type="entry name" value="PROKAR_LIPOPROTEIN"/>
    <property type="match status" value="1"/>
</dbReference>
<proteinExistence type="predicted"/>
<dbReference type="EMBL" id="QTLC01000028">
    <property type="protein sequence ID" value="RDY71660.1"/>
    <property type="molecule type" value="Genomic_DNA"/>
</dbReference>
<comment type="caution">
    <text evidence="1">The sequence shown here is derived from an EMBL/GenBank/DDBJ whole genome shotgun (WGS) entry which is preliminary data.</text>
</comment>
<name>A0A3D8VQQ8_9BACI</name>
<sequence length="73" mass="8284">MEIAFKVLAQLSHGAFACIHTFFKSICIVKGKPIWIGQNDMRDLRPFRRTGDEGLDEAILKYLMHKIKSGSGF</sequence>
<evidence type="ECO:0000313" key="1">
    <source>
        <dbReference type="EMBL" id="RDY71660.1"/>
    </source>
</evidence>
<protein>
    <submittedName>
        <fullName evidence="1">Uncharacterized protein</fullName>
    </submittedName>
</protein>
<accession>A0A3D8VQQ8</accession>
<reference evidence="1 2" key="1">
    <citation type="submission" date="2018-08" db="EMBL/GenBank/DDBJ databases">
        <title>Genome sequence of strict halophilic Halobacillus trueperi SS1 isolated from Lunsu, a salty water body of North West Himalayas.</title>
        <authorList>
            <person name="Gupta S."/>
            <person name="Sharma P."/>
            <person name="Dev K."/>
            <person name="Baumler D."/>
            <person name="Sourirajan A."/>
        </authorList>
    </citation>
    <scope>NUCLEOTIDE SEQUENCE [LARGE SCALE GENOMIC DNA]</scope>
    <source>
        <strain evidence="1 2">SS1</strain>
    </source>
</reference>
<dbReference type="Proteomes" id="UP000257032">
    <property type="component" value="Unassembled WGS sequence"/>
</dbReference>
<evidence type="ECO:0000313" key="2">
    <source>
        <dbReference type="Proteomes" id="UP000257032"/>
    </source>
</evidence>
<dbReference type="AlphaFoldDB" id="A0A3D8VQQ8"/>